<dbReference type="NCBIfam" id="TIGR01494">
    <property type="entry name" value="ATPase_P-type"/>
    <property type="match status" value="1"/>
</dbReference>
<dbReference type="Gene3D" id="3.40.1110.10">
    <property type="entry name" value="Calcium-transporting ATPase, cytoplasmic domain N"/>
    <property type="match status" value="1"/>
</dbReference>
<dbReference type="FunFam" id="2.70.150.10:FF:000002">
    <property type="entry name" value="Copper-transporting ATPase 1, putative"/>
    <property type="match status" value="1"/>
</dbReference>
<dbReference type="NCBIfam" id="TIGR01525">
    <property type="entry name" value="ATPase-IB_hvy"/>
    <property type="match status" value="1"/>
</dbReference>
<evidence type="ECO:0000313" key="12">
    <source>
        <dbReference type="EMBL" id="KAJ1970557.1"/>
    </source>
</evidence>
<feature type="transmembrane region" description="Helical" evidence="10">
    <location>
        <begin position="195"/>
        <end position="215"/>
    </location>
</feature>
<evidence type="ECO:0000256" key="8">
    <source>
        <dbReference type="ARBA" id="ARBA00022989"/>
    </source>
</evidence>
<evidence type="ECO:0000256" key="7">
    <source>
        <dbReference type="ARBA" id="ARBA00022967"/>
    </source>
</evidence>
<dbReference type="GO" id="GO:0005524">
    <property type="term" value="F:ATP binding"/>
    <property type="evidence" value="ECO:0007669"/>
    <property type="project" value="UniProtKB-UniRule"/>
</dbReference>
<dbReference type="PANTHER" id="PTHR43520:SF8">
    <property type="entry name" value="P-TYPE CU(+) TRANSPORTER"/>
    <property type="match status" value="1"/>
</dbReference>
<accession>A0A9W8AZE6</accession>
<feature type="domain" description="P-type ATPase A" evidence="11">
    <location>
        <begin position="30"/>
        <end position="137"/>
    </location>
</feature>
<dbReference type="SUPFAM" id="SSF81660">
    <property type="entry name" value="Metal cation-transporting ATPase, ATP-binding domain N"/>
    <property type="match status" value="1"/>
</dbReference>
<dbReference type="GO" id="GO:0005507">
    <property type="term" value="F:copper ion binding"/>
    <property type="evidence" value="ECO:0007669"/>
    <property type="project" value="TreeGrafter"/>
</dbReference>
<dbReference type="InterPro" id="IPR059000">
    <property type="entry name" value="ATPase_P-type_domA"/>
</dbReference>
<dbReference type="Pfam" id="PF00702">
    <property type="entry name" value="Hydrolase"/>
    <property type="match status" value="1"/>
</dbReference>
<feature type="transmembrane region" description="Helical" evidence="10">
    <location>
        <begin position="156"/>
        <end position="175"/>
    </location>
</feature>
<name>A0A9W8AZE6_9FUNG</name>
<feature type="non-terminal residue" evidence="12">
    <location>
        <position position="425"/>
    </location>
</feature>
<sequence>MLIAFVTLGRYLENMAKGSTSTALSKLMSLTPSSATLVDWDDTQQLTSNERPIATELVQRNDYLKVFPGEKVPADGVVVFGASDVDESMVTGEAVPLAKTVGSTVIGGTVNGTSTFVMQASRVGNDATLAQIVKLVEDAQTHKAPIQAFADQVARYFVPVVISLGLVTFLAWMVICNATHHLPAIFRDPNTHHLLVCLQLAVSVIVVACPCALGLSTPTAVMVGTGVGAQNGILIKGGESLEVANRVTKVIFDKTGTLTTGKLEVEDYVLGAQANAACASPPEECRSSSVVGLSAHDLLWLAGAAEANSEHPLGHAVASYVRRALKVDQFTSVVQSFSAVPGQGIECTLSKCTLPSGHALAAPVHITIGNQVLLQQHHCTVPAAFEPIQVRQQRQGRTVVLVALDGQFMGYMALADTIRPETRPV</sequence>
<dbReference type="InterPro" id="IPR023298">
    <property type="entry name" value="ATPase_P-typ_TM_dom_sf"/>
</dbReference>
<evidence type="ECO:0000256" key="1">
    <source>
        <dbReference type="ARBA" id="ARBA00004127"/>
    </source>
</evidence>
<keyword evidence="6 10" id="KW-0067">ATP-binding</keyword>
<dbReference type="GO" id="GO:0016887">
    <property type="term" value="F:ATP hydrolysis activity"/>
    <property type="evidence" value="ECO:0007669"/>
    <property type="project" value="InterPro"/>
</dbReference>
<dbReference type="InterPro" id="IPR018303">
    <property type="entry name" value="ATPase_P-typ_P_site"/>
</dbReference>
<comment type="caution">
    <text evidence="12">The sequence shown here is derived from an EMBL/GenBank/DDBJ whole genome shotgun (WGS) entry which is preliminary data.</text>
</comment>
<dbReference type="PANTHER" id="PTHR43520">
    <property type="entry name" value="ATP7, ISOFORM B"/>
    <property type="match status" value="1"/>
</dbReference>
<dbReference type="GO" id="GO:0016020">
    <property type="term" value="C:membrane"/>
    <property type="evidence" value="ECO:0007669"/>
    <property type="project" value="UniProtKB-SubCell"/>
</dbReference>
<dbReference type="AlphaFoldDB" id="A0A9W8AZE6"/>
<evidence type="ECO:0000256" key="6">
    <source>
        <dbReference type="ARBA" id="ARBA00022840"/>
    </source>
</evidence>
<evidence type="ECO:0000256" key="3">
    <source>
        <dbReference type="ARBA" id="ARBA00022692"/>
    </source>
</evidence>
<comment type="similarity">
    <text evidence="2 10">Belongs to the cation transport ATPase (P-type) (TC 3.A.3) family. Type IB subfamily.</text>
</comment>
<dbReference type="InterPro" id="IPR001757">
    <property type="entry name" value="P_typ_ATPase"/>
</dbReference>
<keyword evidence="3 10" id="KW-0812">Transmembrane</keyword>
<reference evidence="12" key="1">
    <citation type="submission" date="2022-07" db="EMBL/GenBank/DDBJ databases">
        <title>Phylogenomic reconstructions and comparative analyses of Kickxellomycotina fungi.</title>
        <authorList>
            <person name="Reynolds N.K."/>
            <person name="Stajich J.E."/>
            <person name="Barry K."/>
            <person name="Grigoriev I.V."/>
            <person name="Crous P."/>
            <person name="Smith M.E."/>
        </authorList>
    </citation>
    <scope>NUCLEOTIDE SEQUENCE</scope>
    <source>
        <strain evidence="12">RSA 567</strain>
    </source>
</reference>
<dbReference type="PRINTS" id="PR00119">
    <property type="entry name" value="CATATPASE"/>
</dbReference>
<comment type="subcellular location">
    <subcellularLocation>
        <location evidence="1">Endomembrane system</location>
        <topology evidence="1">Multi-pass membrane protein</topology>
    </subcellularLocation>
    <subcellularLocation>
        <location evidence="10">Membrane</location>
    </subcellularLocation>
</comment>
<evidence type="ECO:0000256" key="4">
    <source>
        <dbReference type="ARBA" id="ARBA00022723"/>
    </source>
</evidence>
<keyword evidence="7" id="KW-1278">Translocase</keyword>
<dbReference type="GO" id="GO:0055070">
    <property type="term" value="P:copper ion homeostasis"/>
    <property type="evidence" value="ECO:0007669"/>
    <property type="project" value="TreeGrafter"/>
</dbReference>
<keyword evidence="9 10" id="KW-0472">Membrane</keyword>
<comment type="caution">
    <text evidence="10">Lacks conserved residue(s) required for the propagation of feature annotation.</text>
</comment>
<dbReference type="Pfam" id="PF00122">
    <property type="entry name" value="E1-E2_ATPase"/>
    <property type="match status" value="1"/>
</dbReference>
<organism evidence="12 13">
    <name type="scientific">Dimargaris verticillata</name>
    <dbReference type="NCBI Taxonomy" id="2761393"/>
    <lineage>
        <taxon>Eukaryota</taxon>
        <taxon>Fungi</taxon>
        <taxon>Fungi incertae sedis</taxon>
        <taxon>Zoopagomycota</taxon>
        <taxon>Kickxellomycotina</taxon>
        <taxon>Dimargaritomycetes</taxon>
        <taxon>Dimargaritales</taxon>
        <taxon>Dimargaritaceae</taxon>
        <taxon>Dimargaris</taxon>
    </lineage>
</organism>
<evidence type="ECO:0000256" key="5">
    <source>
        <dbReference type="ARBA" id="ARBA00022741"/>
    </source>
</evidence>
<evidence type="ECO:0000256" key="2">
    <source>
        <dbReference type="ARBA" id="ARBA00006024"/>
    </source>
</evidence>
<gene>
    <name evidence="12" type="primary">CCC2_3</name>
    <name evidence="12" type="ORF">H4R34_006024</name>
</gene>
<dbReference type="SUPFAM" id="SSF81653">
    <property type="entry name" value="Calcium ATPase, transduction domain A"/>
    <property type="match status" value="1"/>
</dbReference>
<keyword evidence="13" id="KW-1185">Reference proteome</keyword>
<evidence type="ECO:0000313" key="13">
    <source>
        <dbReference type="Proteomes" id="UP001151582"/>
    </source>
</evidence>
<dbReference type="GO" id="GO:0012505">
    <property type="term" value="C:endomembrane system"/>
    <property type="evidence" value="ECO:0007669"/>
    <property type="project" value="UniProtKB-SubCell"/>
</dbReference>
<dbReference type="Proteomes" id="UP001151582">
    <property type="component" value="Unassembled WGS sequence"/>
</dbReference>
<dbReference type="GO" id="GO:0043682">
    <property type="term" value="F:P-type divalent copper transporter activity"/>
    <property type="evidence" value="ECO:0007669"/>
    <property type="project" value="TreeGrafter"/>
</dbReference>
<dbReference type="InterPro" id="IPR023299">
    <property type="entry name" value="ATPase_P-typ_cyto_dom_N"/>
</dbReference>
<protein>
    <submittedName>
        <fullName evidence="12">Cu(2+)-transporting P-type ATPase</fullName>
    </submittedName>
</protein>
<evidence type="ECO:0000256" key="10">
    <source>
        <dbReference type="RuleBase" id="RU362081"/>
    </source>
</evidence>
<dbReference type="OrthoDB" id="432719at2759"/>
<evidence type="ECO:0000259" key="11">
    <source>
        <dbReference type="Pfam" id="PF00122"/>
    </source>
</evidence>
<dbReference type="PROSITE" id="PS00154">
    <property type="entry name" value="ATPASE_E1_E2"/>
    <property type="match status" value="1"/>
</dbReference>
<evidence type="ECO:0000256" key="9">
    <source>
        <dbReference type="ARBA" id="ARBA00023136"/>
    </source>
</evidence>
<proteinExistence type="inferred from homology"/>
<keyword evidence="4 10" id="KW-0479">Metal-binding</keyword>
<dbReference type="EMBL" id="JANBQB010001721">
    <property type="protein sequence ID" value="KAJ1970557.1"/>
    <property type="molecule type" value="Genomic_DNA"/>
</dbReference>
<dbReference type="Gene3D" id="2.70.150.10">
    <property type="entry name" value="Calcium-transporting ATPase, cytoplasmic transduction domain A"/>
    <property type="match status" value="1"/>
</dbReference>
<dbReference type="InterPro" id="IPR008250">
    <property type="entry name" value="ATPase_P-typ_transduc_dom_A_sf"/>
</dbReference>
<dbReference type="InterPro" id="IPR027256">
    <property type="entry name" value="P-typ_ATPase_IB"/>
</dbReference>
<keyword evidence="5 10" id="KW-0547">Nucleotide-binding</keyword>
<keyword evidence="8 10" id="KW-1133">Transmembrane helix</keyword>
<dbReference type="SUPFAM" id="SSF81665">
    <property type="entry name" value="Calcium ATPase, transmembrane domain M"/>
    <property type="match status" value="1"/>
</dbReference>